<keyword evidence="2" id="KW-0560">Oxidoreductase</keyword>
<dbReference type="EC" id="1.14.99.50" evidence="2"/>
<dbReference type="Pfam" id="PF03781">
    <property type="entry name" value="FGE-sulfatase"/>
    <property type="match status" value="1"/>
</dbReference>
<reference evidence="2" key="1">
    <citation type="submission" date="2021-12" db="EMBL/GenBank/DDBJ databases">
        <authorList>
            <person name="Rodrigo-Torres L."/>
            <person name="Arahal R. D."/>
            <person name="Lucena T."/>
        </authorList>
    </citation>
    <scope>NUCLEOTIDE SEQUENCE</scope>
    <source>
        <strain evidence="2">CECT 8267</strain>
    </source>
</reference>
<organism evidence="2 3">
    <name type="scientific">Sinobacterium norvegicum</name>
    <dbReference type="NCBI Taxonomy" id="1641715"/>
    <lineage>
        <taxon>Bacteria</taxon>
        <taxon>Pseudomonadati</taxon>
        <taxon>Pseudomonadota</taxon>
        <taxon>Gammaproteobacteria</taxon>
        <taxon>Cellvibrionales</taxon>
        <taxon>Spongiibacteraceae</taxon>
        <taxon>Sinobacterium</taxon>
    </lineage>
</organism>
<dbReference type="PANTHER" id="PTHR23150:SF36">
    <property type="entry name" value="HERCYNINE OXYGENASE"/>
    <property type="match status" value="1"/>
</dbReference>
<feature type="domain" description="Sulfatase-modifying factor enzyme-like" evidence="1">
    <location>
        <begin position="208"/>
        <end position="327"/>
    </location>
</feature>
<dbReference type="EMBL" id="CAKLPX010000001">
    <property type="protein sequence ID" value="CAH0990567.1"/>
    <property type="molecule type" value="Genomic_DNA"/>
</dbReference>
<evidence type="ECO:0000313" key="3">
    <source>
        <dbReference type="Proteomes" id="UP000838100"/>
    </source>
</evidence>
<dbReference type="RefSeq" id="WP_237443249.1">
    <property type="nucleotide sequence ID" value="NZ_CAKLPX010000001.1"/>
</dbReference>
<dbReference type="InterPro" id="IPR005532">
    <property type="entry name" value="SUMF_dom"/>
</dbReference>
<dbReference type="InterPro" id="IPR017806">
    <property type="entry name" value="EgtB"/>
</dbReference>
<proteinExistence type="predicted"/>
<gene>
    <name evidence="2" type="primary">egtB</name>
    <name evidence="2" type="ORF">SIN8267_00660</name>
</gene>
<dbReference type="SUPFAM" id="SSF56436">
    <property type="entry name" value="C-type lectin-like"/>
    <property type="match status" value="1"/>
</dbReference>
<comment type="caution">
    <text evidence="2">The sequence shown here is derived from an EMBL/GenBank/DDBJ whole genome shotgun (WGS) entry which is preliminary data.</text>
</comment>
<name>A0ABN8EGV4_9GAMM</name>
<dbReference type="InterPro" id="IPR016187">
    <property type="entry name" value="CTDL_fold"/>
</dbReference>
<protein>
    <submittedName>
        <fullName evidence="2">Hercynine oxygenase</fullName>
        <ecNumber evidence="2">1.14.99.50</ecNumber>
    </submittedName>
</protein>
<evidence type="ECO:0000259" key="1">
    <source>
        <dbReference type="Pfam" id="PF03781"/>
    </source>
</evidence>
<sequence>MSVREVEQTSDKHFDKALLADFRRVRLQSVDSCRPLQLEDYGLQAVAETSPTKWHLAHTSWFFETFILKPYRADYQPLNQHYEYVFNSYYNGVGEQFPRQKRGLLSRPSVAEVMQYRDYVDGEISALLGADSEFVEVITALLTLGIHHEQQHQELFYTDIKYNLGQNPLLPVFTEAPLSTRETATLGEIGYHRFNPALVSIGYGGTGFCFDNERPQHLHQLSGFCIADRLVSCGEYIQFIEQGGYRQPQFWLADGWAAVQQQGWQAPLYWQKIDDCWHEFTLHGLLPVDLDRPVCHVSAYEADAYASWAGARLPTEQEWEWAAQQGHINGSERRQQLLRPELMTQPNACDGLWQWTSSSYSGYPGFVVEDGAVGEYNGKFMANQLVLRGGSCVTSPGHYRSSYRNFFYPGQRWQFSGIRLAKNSV</sequence>
<dbReference type="InterPro" id="IPR051043">
    <property type="entry name" value="Sulfatase_Mod_Factor_Kinase"/>
</dbReference>
<dbReference type="Gene3D" id="3.90.1580.10">
    <property type="entry name" value="paralog of FGE (formylglycine-generating enzyme)"/>
    <property type="match status" value="2"/>
</dbReference>
<dbReference type="GO" id="GO:0044875">
    <property type="term" value="F:gamma-glutamyl hercynylcysteine sulfoxide synthase activity"/>
    <property type="evidence" value="ECO:0007669"/>
    <property type="project" value="UniProtKB-EC"/>
</dbReference>
<accession>A0ABN8EGV4</accession>
<dbReference type="NCBIfam" id="TIGR03440">
    <property type="entry name" value="egtB_TIGR03440"/>
    <property type="match status" value="1"/>
</dbReference>
<dbReference type="PANTHER" id="PTHR23150">
    <property type="entry name" value="SULFATASE MODIFYING FACTOR 1, 2"/>
    <property type="match status" value="1"/>
</dbReference>
<dbReference type="InterPro" id="IPR042095">
    <property type="entry name" value="SUMF_sf"/>
</dbReference>
<keyword evidence="3" id="KW-1185">Reference proteome</keyword>
<evidence type="ECO:0000313" key="2">
    <source>
        <dbReference type="EMBL" id="CAH0990567.1"/>
    </source>
</evidence>
<dbReference type="Proteomes" id="UP000838100">
    <property type="component" value="Unassembled WGS sequence"/>
</dbReference>